<name>A0A7S0WPF7_9CHLO</name>
<dbReference type="InterPro" id="IPR050365">
    <property type="entry name" value="TIM50"/>
</dbReference>
<reference evidence="3" key="1">
    <citation type="submission" date="2021-01" db="EMBL/GenBank/DDBJ databases">
        <authorList>
            <person name="Corre E."/>
            <person name="Pelletier E."/>
            <person name="Niang G."/>
            <person name="Scheremetjew M."/>
            <person name="Finn R."/>
            <person name="Kale V."/>
            <person name="Holt S."/>
            <person name="Cochrane G."/>
            <person name="Meng A."/>
            <person name="Brown T."/>
            <person name="Cohen L."/>
        </authorList>
    </citation>
    <scope>NUCLEOTIDE SEQUENCE</scope>
    <source>
        <strain evidence="3">SAG 11-49</strain>
    </source>
</reference>
<evidence type="ECO:0000256" key="1">
    <source>
        <dbReference type="SAM" id="MobiDB-lite"/>
    </source>
</evidence>
<dbReference type="Pfam" id="PF03031">
    <property type="entry name" value="NIF"/>
    <property type="match status" value="1"/>
</dbReference>
<feature type="region of interest" description="Disordered" evidence="1">
    <location>
        <begin position="15"/>
        <end position="53"/>
    </location>
</feature>
<feature type="compositionally biased region" description="Low complexity" evidence="1">
    <location>
        <begin position="16"/>
        <end position="26"/>
    </location>
</feature>
<dbReference type="EMBL" id="HBFB01013404">
    <property type="protein sequence ID" value="CAD8676612.1"/>
    <property type="molecule type" value="Transcribed_RNA"/>
</dbReference>
<protein>
    <recommendedName>
        <fullName evidence="2">FCP1 homology domain-containing protein</fullName>
    </recommendedName>
</protein>
<dbReference type="InterPro" id="IPR036412">
    <property type="entry name" value="HAD-like_sf"/>
</dbReference>
<feature type="domain" description="FCP1 homology" evidence="2">
    <location>
        <begin position="109"/>
        <end position="273"/>
    </location>
</feature>
<evidence type="ECO:0000313" key="3">
    <source>
        <dbReference type="EMBL" id="CAD8676612.1"/>
    </source>
</evidence>
<dbReference type="AlphaFoldDB" id="A0A7S0WPF7"/>
<sequence>MWNTRQWITGLMGLSQQGQQGQQPQQPQQPPTPTDSKSQGSIPEDLSMDTPSYGTTTYACSSDSCSISDANSTTSSSHLSEEVPEASCCNVPPPPPSACSYPPLLPPQIGQAKKTLVLDLDRTLIDCIMLRDPSISEPDFVYTDCLGVQAKVWTRPFLRQFLKSVSKDFEVVLFTAAGARHADAVLRNIDPQGTLFHYRLYGEHTVEAPMWGWVKDLSRLGRPLTHTLLVDDSMLAALNQPCNLVPIRPFDQARKDKDRDTALPELLRFLQDKVLPAQDVREAIANHWDKVTRRVRRRPLPIPMPIAAAAGACSACSCSCHAAHTAGGTTTLYMQQQQHQAAPGSHLCRAAAFGCGCGHGPGGTAMLAHAYQDWQALEAAGEEEDEIIQMEEASGLSSAPSLSTTTCSCCSSVPSSVASGTPSGLDALMAGPKGLHRSPALSQLYGEAVAAGDLQEALNNMAAGAGKAARSSPGKHAPRTLLEVAEWSTPPPSPQCTDMIRKGGSSAEAVAPSRASLEEPSSADIFVTDAVESCGGEDVANNGQACWYAGRARSACGVGGAKDALDGFVPQPLSDMSRHSMSSVEKTVRGKKNRQPAVASLLMSCANSREAAQVCHGVF</sequence>
<dbReference type="PANTHER" id="PTHR12210">
    <property type="entry name" value="DULLARD PROTEIN PHOSPHATASE"/>
    <property type="match status" value="1"/>
</dbReference>
<accession>A0A7S0WPF7</accession>
<dbReference type="InterPro" id="IPR023214">
    <property type="entry name" value="HAD_sf"/>
</dbReference>
<proteinExistence type="predicted"/>
<dbReference type="CDD" id="cd07521">
    <property type="entry name" value="HAD_FCP1-like"/>
    <property type="match status" value="1"/>
</dbReference>
<dbReference type="InterPro" id="IPR004274">
    <property type="entry name" value="FCP1_dom"/>
</dbReference>
<dbReference type="SUPFAM" id="SSF56784">
    <property type="entry name" value="HAD-like"/>
    <property type="match status" value="1"/>
</dbReference>
<dbReference type="Gene3D" id="3.40.50.1000">
    <property type="entry name" value="HAD superfamily/HAD-like"/>
    <property type="match status" value="1"/>
</dbReference>
<evidence type="ECO:0000259" key="2">
    <source>
        <dbReference type="PROSITE" id="PS50969"/>
    </source>
</evidence>
<dbReference type="PROSITE" id="PS50969">
    <property type="entry name" value="FCP1"/>
    <property type="match status" value="1"/>
</dbReference>
<organism evidence="3">
    <name type="scientific">Chlamydomonas leiostraca</name>
    <dbReference type="NCBI Taxonomy" id="1034604"/>
    <lineage>
        <taxon>Eukaryota</taxon>
        <taxon>Viridiplantae</taxon>
        <taxon>Chlorophyta</taxon>
        <taxon>core chlorophytes</taxon>
        <taxon>Chlorophyceae</taxon>
        <taxon>CS clade</taxon>
        <taxon>Chlamydomonadales</taxon>
        <taxon>Chlamydomonadaceae</taxon>
        <taxon>Chlamydomonas</taxon>
    </lineage>
</organism>
<gene>
    <name evidence="3" type="ORF">CLEI1391_LOCUS7534</name>
</gene>
<dbReference type="SMART" id="SM00577">
    <property type="entry name" value="CPDc"/>
    <property type="match status" value="1"/>
</dbReference>